<name>A0A081P854_9BACL</name>
<evidence type="ECO:0000256" key="1">
    <source>
        <dbReference type="ARBA" id="ARBA00006226"/>
    </source>
</evidence>
<comment type="similarity">
    <text evidence="1">Belongs to the RelE toxin family.</text>
</comment>
<dbReference type="Gene3D" id="3.30.2310.20">
    <property type="entry name" value="RelE-like"/>
    <property type="match status" value="1"/>
</dbReference>
<dbReference type="eggNOG" id="COG3668">
    <property type="taxonomic scope" value="Bacteria"/>
</dbReference>
<accession>A0A081P854</accession>
<proteinExistence type="inferred from homology"/>
<dbReference type="RefSeq" id="WP_036678165.1">
    <property type="nucleotide sequence ID" value="NZ_JNVM01000005.1"/>
</dbReference>
<gene>
    <name evidence="3" type="ORF">ET33_29470</name>
</gene>
<evidence type="ECO:0008006" key="5">
    <source>
        <dbReference type="Google" id="ProtNLM"/>
    </source>
</evidence>
<reference evidence="3 4" key="1">
    <citation type="submission" date="2014-06" db="EMBL/GenBank/DDBJ databases">
        <title>Draft genome sequence of Paenibacillus sp. MSt1.</title>
        <authorList>
            <person name="Aw Y.K."/>
            <person name="Ong K.S."/>
            <person name="Gan H.M."/>
            <person name="Lee S.M."/>
        </authorList>
    </citation>
    <scope>NUCLEOTIDE SEQUENCE [LARGE SCALE GENOMIC DNA]</scope>
    <source>
        <strain evidence="3 4">MSt1</strain>
    </source>
</reference>
<protein>
    <recommendedName>
        <fullName evidence="5">Plasmid stabilization protein</fullName>
    </recommendedName>
</protein>
<evidence type="ECO:0000313" key="3">
    <source>
        <dbReference type="EMBL" id="KEQ26877.1"/>
    </source>
</evidence>
<dbReference type="PANTHER" id="PTHR33755">
    <property type="entry name" value="TOXIN PARE1-RELATED"/>
    <property type="match status" value="1"/>
</dbReference>
<dbReference type="AlphaFoldDB" id="A0A081P854"/>
<dbReference type="Pfam" id="PF05016">
    <property type="entry name" value="ParE_toxin"/>
    <property type="match status" value="1"/>
</dbReference>
<dbReference type="InterPro" id="IPR035093">
    <property type="entry name" value="RelE/ParE_toxin_dom_sf"/>
</dbReference>
<dbReference type="InterPro" id="IPR007712">
    <property type="entry name" value="RelE/ParE_toxin"/>
</dbReference>
<evidence type="ECO:0000313" key="4">
    <source>
        <dbReference type="Proteomes" id="UP000028123"/>
    </source>
</evidence>
<comment type="caution">
    <text evidence="3">The sequence shown here is derived from an EMBL/GenBank/DDBJ whole genome shotgun (WGS) entry which is preliminary data.</text>
</comment>
<evidence type="ECO:0000256" key="2">
    <source>
        <dbReference type="ARBA" id="ARBA00022649"/>
    </source>
</evidence>
<dbReference type="Proteomes" id="UP000028123">
    <property type="component" value="Unassembled WGS sequence"/>
</dbReference>
<organism evidence="3 4">
    <name type="scientific">Paenibacillus tyrfis</name>
    <dbReference type="NCBI Taxonomy" id="1501230"/>
    <lineage>
        <taxon>Bacteria</taxon>
        <taxon>Bacillati</taxon>
        <taxon>Bacillota</taxon>
        <taxon>Bacilli</taxon>
        <taxon>Bacillales</taxon>
        <taxon>Paenibacillaceae</taxon>
        <taxon>Paenibacillus</taxon>
    </lineage>
</organism>
<dbReference type="InterPro" id="IPR051803">
    <property type="entry name" value="TA_system_RelE-like_toxin"/>
</dbReference>
<keyword evidence="2" id="KW-1277">Toxin-antitoxin system</keyword>
<dbReference type="EMBL" id="JNVM01000005">
    <property type="protein sequence ID" value="KEQ26877.1"/>
    <property type="molecule type" value="Genomic_DNA"/>
</dbReference>
<dbReference type="OrthoDB" id="5574284at2"/>
<keyword evidence="4" id="KW-1185">Reference proteome</keyword>
<sequence>MAKSVIWTKTASYDLERAVEYIHQDSPGYALSFLYDAMERAKTLKLFPNRGRIVPEINNPDIREIFLHRYRMIYKIEEDQVIILSFIHGATNWNGR</sequence>
<dbReference type="PANTHER" id="PTHR33755:SF5">
    <property type="entry name" value="TYPE II TOXIN-ANTITOXIN SYSTEM RELE_PARE FAMILY TOXIN"/>
    <property type="match status" value="1"/>
</dbReference>